<evidence type="ECO:0000313" key="1">
    <source>
        <dbReference type="EMBL" id="KAJ5196616.1"/>
    </source>
</evidence>
<dbReference type="EMBL" id="JAPQKQ010000005">
    <property type="protein sequence ID" value="KAJ5196616.1"/>
    <property type="molecule type" value="Genomic_DNA"/>
</dbReference>
<name>A0A9W9MB60_9EURO</name>
<keyword evidence="2" id="KW-1185">Reference proteome</keyword>
<accession>A0A9W9MB60</accession>
<evidence type="ECO:0000313" key="2">
    <source>
        <dbReference type="Proteomes" id="UP001150942"/>
    </source>
</evidence>
<gene>
    <name evidence="1" type="ORF">N7449_007095</name>
</gene>
<dbReference type="OrthoDB" id="3687641at2759"/>
<protein>
    <submittedName>
        <fullName evidence="1">Uncharacterized protein</fullName>
    </submittedName>
</protein>
<organism evidence="1 2">
    <name type="scientific">Penicillium cf. viridicatum</name>
    <dbReference type="NCBI Taxonomy" id="2972119"/>
    <lineage>
        <taxon>Eukaryota</taxon>
        <taxon>Fungi</taxon>
        <taxon>Dikarya</taxon>
        <taxon>Ascomycota</taxon>
        <taxon>Pezizomycotina</taxon>
        <taxon>Eurotiomycetes</taxon>
        <taxon>Eurotiomycetidae</taxon>
        <taxon>Eurotiales</taxon>
        <taxon>Aspergillaceae</taxon>
        <taxon>Penicillium</taxon>
    </lineage>
</organism>
<reference evidence="1" key="1">
    <citation type="submission" date="2022-11" db="EMBL/GenBank/DDBJ databases">
        <authorList>
            <person name="Petersen C."/>
        </authorList>
    </citation>
    <scope>NUCLEOTIDE SEQUENCE</scope>
    <source>
        <strain evidence="1">IBT 20477</strain>
    </source>
</reference>
<dbReference type="Proteomes" id="UP001150942">
    <property type="component" value="Unassembled WGS sequence"/>
</dbReference>
<sequence>MWDSINLYAMVIAPNIEWAQDMGLTDSWDLPWNPKRKIYFLKVIHQLRCLDLICKADDPPMPSLELVNAVGGGQVLKCKNFDKLVAWAKHPDRDACYKRGNDYQPPLHSIDRYDLRPPGSEHFPIMSQYYKDRGYYVHSSE</sequence>
<proteinExistence type="predicted"/>
<dbReference type="AlphaFoldDB" id="A0A9W9MB60"/>
<comment type="caution">
    <text evidence="1">The sequence shown here is derived from an EMBL/GenBank/DDBJ whole genome shotgun (WGS) entry which is preliminary data.</text>
</comment>
<reference evidence="1" key="2">
    <citation type="journal article" date="2023" name="IMA Fungus">
        <title>Comparative genomic study of the Penicillium genus elucidates a diverse pangenome and 15 lateral gene transfer events.</title>
        <authorList>
            <person name="Petersen C."/>
            <person name="Sorensen T."/>
            <person name="Nielsen M.R."/>
            <person name="Sondergaard T.E."/>
            <person name="Sorensen J.L."/>
            <person name="Fitzpatrick D.A."/>
            <person name="Frisvad J.C."/>
            <person name="Nielsen K.L."/>
        </authorList>
    </citation>
    <scope>NUCLEOTIDE SEQUENCE</scope>
    <source>
        <strain evidence="1">IBT 20477</strain>
    </source>
</reference>